<dbReference type="EMBL" id="JAMXIB010000002">
    <property type="protein sequence ID" value="MCO5724125.1"/>
    <property type="molecule type" value="Genomic_DNA"/>
</dbReference>
<comment type="caution">
    <text evidence="2">The sequence shown here is derived from an EMBL/GenBank/DDBJ whole genome shotgun (WGS) entry which is preliminary data.</text>
</comment>
<feature type="transmembrane region" description="Helical" evidence="1">
    <location>
        <begin position="162"/>
        <end position="179"/>
    </location>
</feature>
<dbReference type="Proteomes" id="UP001206312">
    <property type="component" value="Unassembled WGS sequence"/>
</dbReference>
<reference evidence="2 3" key="1">
    <citation type="submission" date="2022-06" db="EMBL/GenBank/DDBJ databases">
        <authorList>
            <person name="Xuan X."/>
        </authorList>
    </citation>
    <scope>NUCLEOTIDE SEQUENCE [LARGE SCALE GENOMIC DNA]</scope>
    <source>
        <strain evidence="2 3">2V75</strain>
    </source>
</reference>
<dbReference type="RefSeq" id="WP_252740495.1">
    <property type="nucleotide sequence ID" value="NZ_JAMXIB010000002.1"/>
</dbReference>
<protein>
    <submittedName>
        <fullName evidence="2">Uncharacterized protein</fullName>
    </submittedName>
</protein>
<evidence type="ECO:0000256" key="1">
    <source>
        <dbReference type="SAM" id="Phobius"/>
    </source>
</evidence>
<proteinExistence type="predicted"/>
<keyword evidence="3" id="KW-1185">Reference proteome</keyword>
<organism evidence="2 3">
    <name type="scientific">Robiginitalea marina</name>
    <dbReference type="NCBI Taxonomy" id="2954105"/>
    <lineage>
        <taxon>Bacteria</taxon>
        <taxon>Pseudomonadati</taxon>
        <taxon>Bacteroidota</taxon>
        <taxon>Flavobacteriia</taxon>
        <taxon>Flavobacteriales</taxon>
        <taxon>Flavobacteriaceae</taxon>
        <taxon>Robiginitalea</taxon>
    </lineage>
</organism>
<keyword evidence="1" id="KW-0812">Transmembrane</keyword>
<feature type="transmembrane region" description="Helical" evidence="1">
    <location>
        <begin position="40"/>
        <end position="63"/>
    </location>
</feature>
<gene>
    <name evidence="2" type="ORF">NG653_04615</name>
</gene>
<sequence length="210" mass="24550">MMFKKYYFQGVSWLLLILSLIAFSDNLITDVGQPSNKDPKFIIHGLLMFAWFGTFVAQTYCILKRKFDAHVRLGKLGFGLAIAVFLSTVYVFIAVYEGWDNMEPFVKANRLFMLSFALFLVLAYRDRSNGVRHKRFIFWAIVLPIEPIMGRVSDFFHIEQWGLFYALVWHVLFVSFLIYDWQTLKRIHPISWAGLGWFYTVWALSMGSGL</sequence>
<evidence type="ECO:0000313" key="3">
    <source>
        <dbReference type="Proteomes" id="UP001206312"/>
    </source>
</evidence>
<evidence type="ECO:0000313" key="2">
    <source>
        <dbReference type="EMBL" id="MCO5724125.1"/>
    </source>
</evidence>
<keyword evidence="1" id="KW-1133">Transmembrane helix</keyword>
<feature type="transmembrane region" description="Helical" evidence="1">
    <location>
        <begin position="136"/>
        <end position="156"/>
    </location>
</feature>
<accession>A0ABT1AWY3</accession>
<keyword evidence="1" id="KW-0472">Membrane</keyword>
<feature type="transmembrane region" description="Helical" evidence="1">
    <location>
        <begin position="75"/>
        <end position="96"/>
    </location>
</feature>
<feature type="transmembrane region" description="Helical" evidence="1">
    <location>
        <begin position="108"/>
        <end position="124"/>
    </location>
</feature>
<name>A0ABT1AWY3_9FLAO</name>